<evidence type="ECO:0000256" key="6">
    <source>
        <dbReference type="ARBA" id="ARBA00023004"/>
    </source>
</evidence>
<evidence type="ECO:0000256" key="8">
    <source>
        <dbReference type="RuleBase" id="RU003682"/>
    </source>
</evidence>
<keyword evidence="6 8" id="KW-0408">Iron</keyword>
<accession>A0A5N6Q0S8</accession>
<dbReference type="PANTHER" id="PTHR47991">
    <property type="entry name" value="OXOGLUTARATE/IRON-DEPENDENT DIOXYGENASE"/>
    <property type="match status" value="1"/>
</dbReference>
<dbReference type="GO" id="GO:0002229">
    <property type="term" value="P:defense response to oomycetes"/>
    <property type="evidence" value="ECO:0007669"/>
    <property type="project" value="UniProtKB-ARBA"/>
</dbReference>
<gene>
    <name evidence="11" type="ORF">E3N88_01119</name>
</gene>
<dbReference type="SUPFAM" id="SSF51197">
    <property type="entry name" value="Clavaminate synthase-like"/>
    <property type="match status" value="1"/>
</dbReference>
<dbReference type="GO" id="GO:0046872">
    <property type="term" value="F:metal ion binding"/>
    <property type="evidence" value="ECO:0007669"/>
    <property type="project" value="UniProtKB-KW"/>
</dbReference>
<dbReference type="Pfam" id="PF03171">
    <property type="entry name" value="2OG-FeII_Oxy"/>
    <property type="match status" value="1"/>
</dbReference>
<dbReference type="InterPro" id="IPR005123">
    <property type="entry name" value="Oxoglu/Fe-dep_dioxygenase_dom"/>
</dbReference>
<dbReference type="Pfam" id="PF14226">
    <property type="entry name" value="DIOX_N"/>
    <property type="match status" value="1"/>
</dbReference>
<dbReference type="OrthoDB" id="288590at2759"/>
<evidence type="ECO:0000256" key="3">
    <source>
        <dbReference type="ARBA" id="ARBA00022723"/>
    </source>
</evidence>
<evidence type="ECO:0000256" key="2">
    <source>
        <dbReference type="ARBA" id="ARBA00008056"/>
    </source>
</evidence>
<evidence type="ECO:0000259" key="10">
    <source>
        <dbReference type="PROSITE" id="PS51471"/>
    </source>
</evidence>
<evidence type="ECO:0000256" key="7">
    <source>
        <dbReference type="ARBA" id="ARBA00052233"/>
    </source>
</evidence>
<dbReference type="Proteomes" id="UP000326396">
    <property type="component" value="Linkage Group LG1"/>
</dbReference>
<evidence type="ECO:0000256" key="1">
    <source>
        <dbReference type="ARBA" id="ARBA00001961"/>
    </source>
</evidence>
<evidence type="ECO:0000256" key="5">
    <source>
        <dbReference type="ARBA" id="ARBA00023002"/>
    </source>
</evidence>
<reference evidence="11 12" key="1">
    <citation type="submission" date="2019-05" db="EMBL/GenBank/DDBJ databases">
        <title>Mikania micrantha, genome provides insights into the molecular mechanism of rapid growth.</title>
        <authorList>
            <person name="Liu B."/>
        </authorList>
    </citation>
    <scope>NUCLEOTIDE SEQUENCE [LARGE SCALE GENOMIC DNA]</scope>
    <source>
        <strain evidence="11">NLD-2019</strain>
        <tissue evidence="11">Leaf</tissue>
    </source>
</reference>
<sequence>MAVTSKRLLLSDIVSFDKIKEIPSNYIRPISQRPNLQDVVHDSIPLIDLHDPNRQHVIDQIGQACRDHGFFQVTNHGVPESTITNMLQIARDFFNLPEEERLKLYSDDLNKTTRVSTSFNVKNEKIASWRDFLGIPCYPIEDYIHEWPTNPPSFRDHAAEYCRSVRVLALELMEVISESLGLDKDYICGQLGKHCQQMALNYYPPCPQPDLTCGLPAHTDMYVITILLQDEVPGLNVMKNGRWIAVDPVPNTFIINIGDQVQVMSNGKYKSVWHRAVVNRDKGRISIPTFYSPSSDAVMGPAPQLVTDDEPALYNQFAYGEYYDKVWNNGLDKSFDTFMSETNNSNDDAPNPSQPFS</sequence>
<comment type="catalytic activity">
    <reaction evidence="7">
        <text>salicylate + NADH + O2 + H(+) = 2,3-dihydroxybenzoate + NAD(+) + H2O</text>
        <dbReference type="Rhea" id="RHEA:51792"/>
        <dbReference type="ChEBI" id="CHEBI:15377"/>
        <dbReference type="ChEBI" id="CHEBI:15378"/>
        <dbReference type="ChEBI" id="CHEBI:15379"/>
        <dbReference type="ChEBI" id="CHEBI:30762"/>
        <dbReference type="ChEBI" id="CHEBI:36654"/>
        <dbReference type="ChEBI" id="CHEBI:57540"/>
        <dbReference type="ChEBI" id="CHEBI:57945"/>
    </reaction>
</comment>
<keyword evidence="4" id="KW-0223">Dioxygenase</keyword>
<dbReference type="GO" id="GO:0016705">
    <property type="term" value="F:oxidoreductase activity, acting on paired donors, with incorporation or reduction of molecular oxygen"/>
    <property type="evidence" value="ECO:0007669"/>
    <property type="project" value="UniProtKB-ARBA"/>
</dbReference>
<evidence type="ECO:0000313" key="11">
    <source>
        <dbReference type="EMBL" id="KAD7477983.1"/>
    </source>
</evidence>
<dbReference type="FunFam" id="2.60.120.330:FF:000007">
    <property type="entry name" value="Protein DMR6-like oxygenase 2"/>
    <property type="match status" value="1"/>
</dbReference>
<proteinExistence type="inferred from homology"/>
<comment type="similarity">
    <text evidence="2 8">Belongs to the iron/ascorbate-dependent oxidoreductase family.</text>
</comment>
<comment type="caution">
    <text evidence="11">The sequence shown here is derived from an EMBL/GenBank/DDBJ whole genome shotgun (WGS) entry which is preliminary data.</text>
</comment>
<feature type="domain" description="Fe2OG dioxygenase" evidence="10">
    <location>
        <begin position="193"/>
        <end position="293"/>
    </location>
</feature>
<name>A0A5N6Q0S8_9ASTR</name>
<keyword evidence="5 8" id="KW-0560">Oxidoreductase</keyword>
<comment type="cofactor">
    <cofactor evidence="1">
        <name>L-ascorbate</name>
        <dbReference type="ChEBI" id="CHEBI:38290"/>
    </cofactor>
</comment>
<evidence type="ECO:0000256" key="9">
    <source>
        <dbReference type="SAM" id="MobiDB-lite"/>
    </source>
</evidence>
<dbReference type="InterPro" id="IPR044861">
    <property type="entry name" value="IPNS-like_FE2OG_OXY"/>
</dbReference>
<feature type="compositionally biased region" description="Polar residues" evidence="9">
    <location>
        <begin position="338"/>
        <end position="348"/>
    </location>
</feature>
<keyword evidence="3 8" id="KW-0479">Metal-binding</keyword>
<dbReference type="InterPro" id="IPR026992">
    <property type="entry name" value="DIOX_N"/>
</dbReference>
<dbReference type="InterPro" id="IPR027443">
    <property type="entry name" value="IPNS-like_sf"/>
</dbReference>
<feature type="region of interest" description="Disordered" evidence="9">
    <location>
        <begin position="338"/>
        <end position="357"/>
    </location>
</feature>
<dbReference type="EMBL" id="SZYD01000001">
    <property type="protein sequence ID" value="KAD7477983.1"/>
    <property type="molecule type" value="Genomic_DNA"/>
</dbReference>
<organism evidence="11 12">
    <name type="scientific">Mikania micrantha</name>
    <name type="common">bitter vine</name>
    <dbReference type="NCBI Taxonomy" id="192012"/>
    <lineage>
        <taxon>Eukaryota</taxon>
        <taxon>Viridiplantae</taxon>
        <taxon>Streptophyta</taxon>
        <taxon>Embryophyta</taxon>
        <taxon>Tracheophyta</taxon>
        <taxon>Spermatophyta</taxon>
        <taxon>Magnoliopsida</taxon>
        <taxon>eudicotyledons</taxon>
        <taxon>Gunneridae</taxon>
        <taxon>Pentapetalae</taxon>
        <taxon>asterids</taxon>
        <taxon>campanulids</taxon>
        <taxon>Asterales</taxon>
        <taxon>Asteraceae</taxon>
        <taxon>Asteroideae</taxon>
        <taxon>Heliantheae alliance</taxon>
        <taxon>Eupatorieae</taxon>
        <taxon>Mikania</taxon>
    </lineage>
</organism>
<dbReference type="GO" id="GO:0051213">
    <property type="term" value="F:dioxygenase activity"/>
    <property type="evidence" value="ECO:0007669"/>
    <property type="project" value="UniProtKB-KW"/>
</dbReference>
<protein>
    <recommendedName>
        <fullName evidence="10">Fe2OG dioxygenase domain-containing protein</fullName>
    </recommendedName>
</protein>
<dbReference type="Gene3D" id="2.60.120.330">
    <property type="entry name" value="B-lactam Antibiotic, Isopenicillin N Synthase, Chain"/>
    <property type="match status" value="1"/>
</dbReference>
<keyword evidence="12" id="KW-1185">Reference proteome</keyword>
<dbReference type="PROSITE" id="PS51471">
    <property type="entry name" value="FE2OG_OXY"/>
    <property type="match status" value="1"/>
</dbReference>
<evidence type="ECO:0000313" key="12">
    <source>
        <dbReference type="Proteomes" id="UP000326396"/>
    </source>
</evidence>
<evidence type="ECO:0000256" key="4">
    <source>
        <dbReference type="ARBA" id="ARBA00022964"/>
    </source>
</evidence>
<dbReference type="AlphaFoldDB" id="A0A5N6Q0S8"/>
<dbReference type="InterPro" id="IPR050295">
    <property type="entry name" value="Plant_2OG-oxidoreductases"/>
</dbReference>
<dbReference type="PRINTS" id="PR00682">
    <property type="entry name" value="IPNSYNTHASE"/>
</dbReference>